<evidence type="ECO:0000313" key="2">
    <source>
        <dbReference type="EMBL" id="EGP87135.1"/>
    </source>
</evidence>
<dbReference type="FunCoup" id="F9XBW9">
    <property type="interactions" value="15"/>
</dbReference>
<proteinExistence type="predicted"/>
<protein>
    <submittedName>
        <fullName evidence="2">Uncharacterized protein</fullName>
    </submittedName>
</protein>
<dbReference type="AlphaFoldDB" id="F9XBW9"/>
<dbReference type="InterPro" id="IPR011990">
    <property type="entry name" value="TPR-like_helical_dom_sf"/>
</dbReference>
<gene>
    <name evidence="2" type="ORF">MYCGRDRAFT_109451</name>
</gene>
<dbReference type="InParanoid" id="F9XBW9"/>
<dbReference type="KEGG" id="ztr:MYCGRDRAFT_109451"/>
<dbReference type="EMBL" id="CM001200">
    <property type="protein sequence ID" value="EGP87135.1"/>
    <property type="molecule type" value="Genomic_DNA"/>
</dbReference>
<feature type="region of interest" description="Disordered" evidence="1">
    <location>
        <begin position="1"/>
        <end position="49"/>
    </location>
</feature>
<dbReference type="RefSeq" id="XP_003852159.1">
    <property type="nucleotide sequence ID" value="XM_003852111.1"/>
</dbReference>
<name>F9XBW9_ZYMTI</name>
<dbReference type="GeneID" id="13393935"/>
<keyword evidence="3" id="KW-1185">Reference proteome</keyword>
<reference evidence="2 3" key="1">
    <citation type="journal article" date="2011" name="PLoS Genet.">
        <title>Finished genome of the fungal wheat pathogen Mycosphaerella graminicola reveals dispensome structure, chromosome plasticity, and stealth pathogenesis.</title>
        <authorList>
            <person name="Goodwin S.B."/>
            <person name="Ben M'barek S."/>
            <person name="Dhillon B."/>
            <person name="Wittenberg A.H.J."/>
            <person name="Crane C.F."/>
            <person name="Hane J.K."/>
            <person name="Foster A.J."/>
            <person name="Van der Lee T.A.J."/>
            <person name="Grimwood J."/>
            <person name="Aerts A."/>
            <person name="Antoniw J."/>
            <person name="Bailey A."/>
            <person name="Bluhm B."/>
            <person name="Bowler J."/>
            <person name="Bristow J."/>
            <person name="van der Burgt A."/>
            <person name="Canto-Canche B."/>
            <person name="Churchill A.C.L."/>
            <person name="Conde-Ferraez L."/>
            <person name="Cools H.J."/>
            <person name="Coutinho P.M."/>
            <person name="Csukai M."/>
            <person name="Dehal P."/>
            <person name="De Wit P."/>
            <person name="Donzelli B."/>
            <person name="van de Geest H.C."/>
            <person name="van Ham R.C.H.J."/>
            <person name="Hammond-Kosack K.E."/>
            <person name="Henrissat B."/>
            <person name="Kilian A."/>
            <person name="Kobayashi A.K."/>
            <person name="Koopmann E."/>
            <person name="Kourmpetis Y."/>
            <person name="Kuzniar A."/>
            <person name="Lindquist E."/>
            <person name="Lombard V."/>
            <person name="Maliepaard C."/>
            <person name="Martins N."/>
            <person name="Mehrabi R."/>
            <person name="Nap J.P.H."/>
            <person name="Ponomarenko A."/>
            <person name="Rudd J.J."/>
            <person name="Salamov A."/>
            <person name="Schmutz J."/>
            <person name="Schouten H.J."/>
            <person name="Shapiro H."/>
            <person name="Stergiopoulos I."/>
            <person name="Torriani S.F.F."/>
            <person name="Tu H."/>
            <person name="de Vries R.P."/>
            <person name="Waalwijk C."/>
            <person name="Ware S.B."/>
            <person name="Wiebenga A."/>
            <person name="Zwiers L.-H."/>
            <person name="Oliver R.P."/>
            <person name="Grigoriev I.V."/>
            <person name="Kema G.H.J."/>
        </authorList>
    </citation>
    <scope>NUCLEOTIDE SEQUENCE [LARGE SCALE GENOMIC DNA]</scope>
    <source>
        <strain evidence="3">CBS 115943 / IPO323</strain>
    </source>
</reference>
<organism evidence="2 3">
    <name type="scientific">Zymoseptoria tritici (strain CBS 115943 / IPO323)</name>
    <name type="common">Speckled leaf blotch fungus</name>
    <name type="synonym">Septoria tritici</name>
    <dbReference type="NCBI Taxonomy" id="336722"/>
    <lineage>
        <taxon>Eukaryota</taxon>
        <taxon>Fungi</taxon>
        <taxon>Dikarya</taxon>
        <taxon>Ascomycota</taxon>
        <taxon>Pezizomycotina</taxon>
        <taxon>Dothideomycetes</taxon>
        <taxon>Dothideomycetidae</taxon>
        <taxon>Mycosphaerellales</taxon>
        <taxon>Mycosphaerellaceae</taxon>
        <taxon>Zymoseptoria</taxon>
    </lineage>
</organism>
<sequence>MAGSRAKQFARPPPKKKPPKAASLITPDDFQSSADFEESAGGKHRVGDPQKSARAFIRALDIYDQGLAKHPSSFDLAYNKARLQLEISQQPVLVDFIGVELLQWLELTLASHRRALPLSAENVDVLFNTAQVLTSLAEVLVEDGEDEGDDEEAKASKALQEALELLSVCLSRQEVLFEQHRADFPDVEEGGVALNAEEGAAESSTPTAPSAAQEDDTDMAEATVETPVSPSDLLDTVHASLSALTTLLPLSDHSALQDLGGMARALTEDKAPTYIRLLDSTAQTPATLSLALDRAVFIAAYANAEFEARQLDFATYLSRLDESFSIPGKETDASLLCAEADARMEMVLSALDVLGEGGGPNLPANTCWKTLSLSQELYTAASKLETDDAKERKAEVFKSKGDVELLRLRFTQMPGTDLSASVRSSGPTLVKNAQTFYKGAVSHAKASGDEEVEEEAKGRWIVAGEVSRVMFGGEGSGAGQQGGEDLLEVLEGCLAQQRPGAKGSKGQGGYCAKGRGWVAMVEPVVVKPVLKVLVVFDSVSSSFENTLSGQSGRSDA</sequence>
<dbReference type="eggNOG" id="ENOG502RZIA">
    <property type="taxonomic scope" value="Eukaryota"/>
</dbReference>
<dbReference type="OrthoDB" id="5328412at2759"/>
<feature type="compositionally biased region" description="Low complexity" evidence="1">
    <location>
        <begin position="201"/>
        <end position="212"/>
    </location>
</feature>
<dbReference type="Gene3D" id="1.25.40.10">
    <property type="entry name" value="Tetratricopeptide repeat domain"/>
    <property type="match status" value="1"/>
</dbReference>
<feature type="region of interest" description="Disordered" evidence="1">
    <location>
        <begin position="197"/>
        <end position="231"/>
    </location>
</feature>
<evidence type="ECO:0000256" key="1">
    <source>
        <dbReference type="SAM" id="MobiDB-lite"/>
    </source>
</evidence>
<dbReference type="OMA" id="MRFFMRA"/>
<dbReference type="HOGENOM" id="CLU_026017_0_0_1"/>
<evidence type="ECO:0000313" key="3">
    <source>
        <dbReference type="Proteomes" id="UP000008062"/>
    </source>
</evidence>
<dbReference type="Proteomes" id="UP000008062">
    <property type="component" value="Chromosome 5"/>
</dbReference>
<accession>F9XBW9</accession>